<keyword evidence="2" id="KW-1185">Reference proteome</keyword>
<dbReference type="Proteomes" id="UP000692954">
    <property type="component" value="Unassembled WGS sequence"/>
</dbReference>
<dbReference type="AlphaFoldDB" id="A0A8S1L8T3"/>
<accession>A0A8S1L8T3</accession>
<evidence type="ECO:0000313" key="1">
    <source>
        <dbReference type="EMBL" id="CAD8064540.1"/>
    </source>
</evidence>
<dbReference type="EMBL" id="CAJJDN010000019">
    <property type="protein sequence ID" value="CAD8064540.1"/>
    <property type="molecule type" value="Genomic_DNA"/>
</dbReference>
<evidence type="ECO:0000313" key="2">
    <source>
        <dbReference type="Proteomes" id="UP000692954"/>
    </source>
</evidence>
<name>A0A8S1L8T3_9CILI</name>
<comment type="caution">
    <text evidence="1">The sequence shown here is derived from an EMBL/GenBank/DDBJ whole genome shotgun (WGS) entry which is preliminary data.</text>
</comment>
<dbReference type="OrthoDB" id="308528at2759"/>
<sequence>MKNSYQQIQKQSSLAKKTKNIQRGKYKKIPVWLKVEIMNCLINLEWSLDEVANFFQVNKETIRSHYKNQKKKPLYSELQCYLVKKYLTEHNYESPQEQEKIFKYIKQKIDDSANDHQLQEILKVINIKRLESKTKKKNPPIQFTSKNRRIIYKISQYIKLAGAAAKKDTVSINIDEMIKKDFYSNFLYQYISYDPQFANQIQNDTEFNSSQEEQEEPLTDTRLFITRRE</sequence>
<organism evidence="1 2">
    <name type="scientific">Paramecium sonneborni</name>
    <dbReference type="NCBI Taxonomy" id="65129"/>
    <lineage>
        <taxon>Eukaryota</taxon>
        <taxon>Sar</taxon>
        <taxon>Alveolata</taxon>
        <taxon>Ciliophora</taxon>
        <taxon>Intramacronucleata</taxon>
        <taxon>Oligohymenophorea</taxon>
        <taxon>Peniculida</taxon>
        <taxon>Parameciidae</taxon>
        <taxon>Paramecium</taxon>
    </lineage>
</organism>
<gene>
    <name evidence="1" type="ORF">PSON_ATCC_30995.1.T0190167</name>
</gene>
<proteinExistence type="predicted"/>
<protein>
    <submittedName>
        <fullName evidence="1">Uncharacterized protein</fullName>
    </submittedName>
</protein>
<reference evidence="1" key="1">
    <citation type="submission" date="2021-01" db="EMBL/GenBank/DDBJ databases">
        <authorList>
            <consortium name="Genoscope - CEA"/>
            <person name="William W."/>
        </authorList>
    </citation>
    <scope>NUCLEOTIDE SEQUENCE</scope>
</reference>